<organism evidence="2 3">
    <name type="scientific">Flagellimonas marina</name>
    <dbReference type="NCBI Taxonomy" id="1775168"/>
    <lineage>
        <taxon>Bacteria</taxon>
        <taxon>Pseudomonadati</taxon>
        <taxon>Bacteroidota</taxon>
        <taxon>Flavobacteriia</taxon>
        <taxon>Flavobacteriales</taxon>
        <taxon>Flavobacteriaceae</taxon>
        <taxon>Flagellimonas</taxon>
    </lineage>
</organism>
<evidence type="ECO:0000256" key="1">
    <source>
        <dbReference type="SAM" id="MobiDB-lite"/>
    </source>
</evidence>
<proteinExistence type="predicted"/>
<comment type="caution">
    <text evidence="2">The sequence shown here is derived from an EMBL/GenBank/DDBJ whole genome shotgun (WGS) entry which is preliminary data.</text>
</comment>
<dbReference type="EMBL" id="JBHSCL010000002">
    <property type="protein sequence ID" value="MFC4218523.1"/>
    <property type="molecule type" value="Genomic_DNA"/>
</dbReference>
<gene>
    <name evidence="2" type="ORF">ACFOWS_00160</name>
</gene>
<protein>
    <submittedName>
        <fullName evidence="2">Uncharacterized protein</fullName>
    </submittedName>
</protein>
<reference evidence="3" key="1">
    <citation type="journal article" date="2019" name="Int. J. Syst. Evol. Microbiol.">
        <title>The Global Catalogue of Microorganisms (GCM) 10K type strain sequencing project: providing services to taxonomists for standard genome sequencing and annotation.</title>
        <authorList>
            <consortium name="The Broad Institute Genomics Platform"/>
            <consortium name="The Broad Institute Genome Sequencing Center for Infectious Disease"/>
            <person name="Wu L."/>
            <person name="Ma J."/>
        </authorList>
    </citation>
    <scope>NUCLEOTIDE SEQUENCE [LARGE SCALE GENOMIC DNA]</scope>
    <source>
        <strain evidence="3">CGMCC 1.15774</strain>
    </source>
</reference>
<evidence type="ECO:0000313" key="3">
    <source>
        <dbReference type="Proteomes" id="UP001595841"/>
    </source>
</evidence>
<name>A0ABV8PEV3_9FLAO</name>
<keyword evidence="3" id="KW-1185">Reference proteome</keyword>
<evidence type="ECO:0000313" key="2">
    <source>
        <dbReference type="EMBL" id="MFC4218523.1"/>
    </source>
</evidence>
<feature type="region of interest" description="Disordered" evidence="1">
    <location>
        <begin position="1"/>
        <end position="21"/>
    </location>
</feature>
<dbReference type="RefSeq" id="WP_379761873.1">
    <property type="nucleotide sequence ID" value="NZ_JBHSCL010000002.1"/>
</dbReference>
<sequence length="129" mass="13323">ALVDVRDEDSDPTNENQTVSQGTGITVNQTGQDFSVAVTNPIIALGRITAGTDNSSGATVVNNTGGSYTVTLSIAPAPANYVVQLTANSAIGARTIQVTNQTATEFSVQIYDGAGATADSDWYYTVIAF</sequence>
<dbReference type="Proteomes" id="UP001595841">
    <property type="component" value="Unassembled WGS sequence"/>
</dbReference>
<accession>A0ABV8PEV3</accession>
<feature type="non-terminal residue" evidence="2">
    <location>
        <position position="1"/>
    </location>
</feature>
<feature type="compositionally biased region" description="Acidic residues" evidence="1">
    <location>
        <begin position="1"/>
        <end position="12"/>
    </location>
</feature>